<keyword evidence="3 7" id="KW-0812">Transmembrane</keyword>
<sequence length="564" mass="60635">MSATMLLVNLLGAVALLLWGMRMVRTGAQRAFGNGLQAFLSHWLRNRFAAFGAGLGVTALVQSSTATCLMTADFAARGIVALPVALAIMLGADVATSLIAQVFSFDISWLSPILLFGGFLLHASSKGKRPQNAGRIFIGLGLILLALGLIVASSEPLRASPTVPVIVGALDGEPLIAILLAAVLTWLAHSSLATVLLVCSLAATGAIPVGLALTLVLGANFGGALPPFLATLHGPREGRMVAVGNGLFKLTGCVIALPLLGLIQPYLATFDPDPVRMAVNMHTLFNLGLAVLFLPVVGLAAKLVERLIKDQDEGQPQEMHQRNLGYEEGLDPAISLANASREVLRMGDLVDAMLADSMAAVREGGDPEVIAEIARRDDQIDRVYEAVKLYLAAVRRESLDEQESLQCGEIMAFCTNLEHIGDIAENLVDLAVKKEKRGLRFSPEGESELDQLFRRVHNNLRLALGVFISGEMSHARKLIQEKDEVRNLEKVAAENHYQRLEQGRPEAIETSAMHLDIIRDLKRINAHLTSVAYPILDSAGELRSSRLKKKRAETSSKKEGATLA</sequence>
<evidence type="ECO:0000256" key="7">
    <source>
        <dbReference type="SAM" id="Phobius"/>
    </source>
</evidence>
<keyword evidence="2" id="KW-1003">Cell membrane</keyword>
<evidence type="ECO:0000256" key="1">
    <source>
        <dbReference type="ARBA" id="ARBA00004651"/>
    </source>
</evidence>
<dbReference type="RefSeq" id="WP_115936943.1">
    <property type="nucleotide sequence ID" value="NZ_QRDW01000005.1"/>
</dbReference>
<dbReference type="GO" id="GO:0005436">
    <property type="term" value="F:sodium:phosphate symporter activity"/>
    <property type="evidence" value="ECO:0007669"/>
    <property type="project" value="InterPro"/>
</dbReference>
<evidence type="ECO:0000256" key="5">
    <source>
        <dbReference type="ARBA" id="ARBA00023136"/>
    </source>
</evidence>
<feature type="transmembrane region" description="Helical" evidence="7">
    <location>
        <begin position="133"/>
        <end position="153"/>
    </location>
</feature>
<dbReference type="EMBL" id="QRDW01000005">
    <property type="protein sequence ID" value="RED49683.1"/>
    <property type="molecule type" value="Genomic_DNA"/>
</dbReference>
<comment type="subcellular location">
    <subcellularLocation>
        <location evidence="1">Cell membrane</location>
        <topology evidence="1">Multi-pass membrane protein</topology>
    </subcellularLocation>
</comment>
<dbReference type="GO" id="GO:0044341">
    <property type="term" value="P:sodium-dependent phosphate transport"/>
    <property type="evidence" value="ECO:0007669"/>
    <property type="project" value="InterPro"/>
</dbReference>
<feature type="transmembrane region" description="Helical" evidence="7">
    <location>
        <begin position="241"/>
        <end position="263"/>
    </location>
</feature>
<dbReference type="InterPro" id="IPR004633">
    <property type="entry name" value="NaPi_cotrn-rel/YqeW-like"/>
</dbReference>
<feature type="transmembrane region" description="Helical" evidence="7">
    <location>
        <begin position="195"/>
        <end position="221"/>
    </location>
</feature>
<dbReference type="Proteomes" id="UP000256845">
    <property type="component" value="Unassembled WGS sequence"/>
</dbReference>
<feature type="domain" description="PhoU" evidence="8">
    <location>
        <begin position="343"/>
        <end position="429"/>
    </location>
</feature>
<dbReference type="InterPro" id="IPR026022">
    <property type="entry name" value="PhoU_dom"/>
</dbReference>
<feature type="transmembrane region" description="Helical" evidence="7">
    <location>
        <begin position="284"/>
        <end position="304"/>
    </location>
</feature>
<evidence type="ECO:0000256" key="4">
    <source>
        <dbReference type="ARBA" id="ARBA00022989"/>
    </source>
</evidence>
<dbReference type="GO" id="GO:0005886">
    <property type="term" value="C:plasma membrane"/>
    <property type="evidence" value="ECO:0007669"/>
    <property type="project" value="UniProtKB-SubCell"/>
</dbReference>
<dbReference type="SUPFAM" id="SSF109755">
    <property type="entry name" value="PhoU-like"/>
    <property type="match status" value="1"/>
</dbReference>
<feature type="transmembrane region" description="Helical" evidence="7">
    <location>
        <begin position="74"/>
        <end position="92"/>
    </location>
</feature>
<dbReference type="PANTHER" id="PTHR10010">
    <property type="entry name" value="SOLUTE CARRIER FAMILY 34 SODIUM PHOSPHATE , MEMBER 2-RELATED"/>
    <property type="match status" value="1"/>
</dbReference>
<keyword evidence="10" id="KW-1185">Reference proteome</keyword>
<dbReference type="AlphaFoldDB" id="A0A3D9HJP6"/>
<dbReference type="OrthoDB" id="5778511at2"/>
<keyword evidence="4 7" id="KW-1133">Transmembrane helix</keyword>
<reference evidence="9 10" key="1">
    <citation type="submission" date="2018-07" db="EMBL/GenBank/DDBJ databases">
        <title>Genomic Encyclopedia of Type Strains, Phase III (KMG-III): the genomes of soil and plant-associated and newly described type strains.</title>
        <authorList>
            <person name="Whitman W."/>
        </authorList>
    </citation>
    <scope>NUCLEOTIDE SEQUENCE [LARGE SCALE GENOMIC DNA]</scope>
    <source>
        <strain evidence="9 10">CECT 8488</strain>
    </source>
</reference>
<feature type="domain" description="PhoU" evidence="8">
    <location>
        <begin position="450"/>
        <end position="532"/>
    </location>
</feature>
<evidence type="ECO:0000259" key="8">
    <source>
        <dbReference type="Pfam" id="PF01895"/>
    </source>
</evidence>
<accession>A0A3D9HJP6</accession>
<dbReference type="InterPro" id="IPR038078">
    <property type="entry name" value="PhoU-like_sf"/>
</dbReference>
<protein>
    <submittedName>
        <fullName evidence="9">Phosphate:Na+ symporter</fullName>
    </submittedName>
</protein>
<dbReference type="Pfam" id="PF02690">
    <property type="entry name" value="Na_Pi_cotrans"/>
    <property type="match status" value="2"/>
</dbReference>
<feature type="transmembrane region" description="Helical" evidence="7">
    <location>
        <begin position="165"/>
        <end position="188"/>
    </location>
</feature>
<evidence type="ECO:0000313" key="10">
    <source>
        <dbReference type="Proteomes" id="UP000256845"/>
    </source>
</evidence>
<feature type="compositionally biased region" description="Basic and acidic residues" evidence="6">
    <location>
        <begin position="552"/>
        <end position="564"/>
    </location>
</feature>
<evidence type="ECO:0000256" key="6">
    <source>
        <dbReference type="SAM" id="MobiDB-lite"/>
    </source>
</evidence>
<feature type="region of interest" description="Disordered" evidence="6">
    <location>
        <begin position="544"/>
        <end position="564"/>
    </location>
</feature>
<feature type="transmembrane region" description="Helical" evidence="7">
    <location>
        <begin position="98"/>
        <end position="121"/>
    </location>
</feature>
<evidence type="ECO:0000313" key="9">
    <source>
        <dbReference type="EMBL" id="RED49683.1"/>
    </source>
</evidence>
<dbReference type="Gene3D" id="1.20.58.220">
    <property type="entry name" value="Phosphate transport system protein phou homolog 2, domain 2"/>
    <property type="match status" value="1"/>
</dbReference>
<evidence type="ECO:0000256" key="3">
    <source>
        <dbReference type="ARBA" id="ARBA00022692"/>
    </source>
</evidence>
<feature type="transmembrane region" description="Helical" evidence="7">
    <location>
        <begin position="44"/>
        <end position="62"/>
    </location>
</feature>
<comment type="caution">
    <text evidence="9">The sequence shown here is derived from an EMBL/GenBank/DDBJ whole genome shotgun (WGS) entry which is preliminary data.</text>
</comment>
<keyword evidence="5 7" id="KW-0472">Membrane</keyword>
<dbReference type="Pfam" id="PF01895">
    <property type="entry name" value="PhoU"/>
    <property type="match status" value="2"/>
</dbReference>
<name>A0A3D9HJP6_9PROT</name>
<dbReference type="NCBIfam" id="TIGR00704">
    <property type="entry name" value="NaPi_cotrn_rel"/>
    <property type="match status" value="1"/>
</dbReference>
<proteinExistence type="predicted"/>
<dbReference type="PANTHER" id="PTHR10010:SF46">
    <property type="entry name" value="SODIUM-DEPENDENT PHOSPHATE TRANSPORT PROTEIN 2B"/>
    <property type="match status" value="1"/>
</dbReference>
<evidence type="ECO:0000256" key="2">
    <source>
        <dbReference type="ARBA" id="ARBA00022475"/>
    </source>
</evidence>
<dbReference type="NCBIfam" id="NF037997">
    <property type="entry name" value="Na_Pi_symport"/>
    <property type="match status" value="1"/>
</dbReference>
<gene>
    <name evidence="9" type="ORF">DFP90_10554</name>
</gene>
<organism evidence="9 10">
    <name type="scientific">Aestuariispira insulae</name>
    <dbReference type="NCBI Taxonomy" id="1461337"/>
    <lineage>
        <taxon>Bacteria</taxon>
        <taxon>Pseudomonadati</taxon>
        <taxon>Pseudomonadota</taxon>
        <taxon>Alphaproteobacteria</taxon>
        <taxon>Rhodospirillales</taxon>
        <taxon>Kiloniellaceae</taxon>
        <taxon>Aestuariispira</taxon>
    </lineage>
</organism>
<dbReference type="InterPro" id="IPR003841">
    <property type="entry name" value="Na/Pi_transpt"/>
</dbReference>